<organism evidence="1 2">
    <name type="scientific">Hoylesella loescheii DSM 19665 = JCM 12249 = ATCC 15930</name>
    <dbReference type="NCBI Taxonomy" id="1122985"/>
    <lineage>
        <taxon>Bacteria</taxon>
        <taxon>Pseudomonadati</taxon>
        <taxon>Bacteroidota</taxon>
        <taxon>Bacteroidia</taxon>
        <taxon>Bacteroidales</taxon>
        <taxon>Prevotellaceae</taxon>
        <taxon>Hoylesella</taxon>
    </lineage>
</organism>
<evidence type="ECO:0000313" key="2">
    <source>
        <dbReference type="Proteomes" id="UP000027442"/>
    </source>
</evidence>
<accession>A0A069QH41</accession>
<protein>
    <submittedName>
        <fullName evidence="1">Uncharacterized protein</fullName>
    </submittedName>
</protein>
<sequence>MFATLPYQQINRYAVGGDIAIRFLSNLSQKATSFIPALAYSYPLVGSLTCLRNVFYCLMAG</sequence>
<evidence type="ECO:0000313" key="1">
    <source>
        <dbReference type="EMBL" id="KDR52017.1"/>
    </source>
</evidence>
<comment type="caution">
    <text evidence="1">The sequence shown here is derived from an EMBL/GenBank/DDBJ whole genome shotgun (WGS) entry which is preliminary data.</text>
</comment>
<gene>
    <name evidence="1" type="ORF">HMPREF1991_01910</name>
</gene>
<dbReference type="AlphaFoldDB" id="A0A069QH41"/>
<proteinExistence type="predicted"/>
<dbReference type="PATRIC" id="fig|1122985.7.peg.1983"/>
<reference evidence="1 2" key="1">
    <citation type="submission" date="2013-08" db="EMBL/GenBank/DDBJ databases">
        <authorList>
            <person name="Weinstock G."/>
            <person name="Sodergren E."/>
            <person name="Wylie T."/>
            <person name="Fulton L."/>
            <person name="Fulton R."/>
            <person name="Fronick C."/>
            <person name="O'Laughlin M."/>
            <person name="Godfrey J."/>
            <person name="Miner T."/>
            <person name="Herter B."/>
            <person name="Appelbaum E."/>
            <person name="Cordes M."/>
            <person name="Lek S."/>
            <person name="Wollam A."/>
            <person name="Pepin K.H."/>
            <person name="Palsikar V.B."/>
            <person name="Mitreva M."/>
            <person name="Wilson R.K."/>
        </authorList>
    </citation>
    <scope>NUCLEOTIDE SEQUENCE [LARGE SCALE GENOMIC DNA]</scope>
    <source>
        <strain evidence="1 2">ATCC 15930</strain>
    </source>
</reference>
<dbReference type="HOGENOM" id="CLU_2918838_0_0_10"/>
<name>A0A069QH41_HOYLO</name>
<keyword evidence="2" id="KW-1185">Reference proteome</keyword>
<dbReference type="EMBL" id="JNGW01000081">
    <property type="protein sequence ID" value="KDR52017.1"/>
    <property type="molecule type" value="Genomic_DNA"/>
</dbReference>
<dbReference type="Proteomes" id="UP000027442">
    <property type="component" value="Unassembled WGS sequence"/>
</dbReference>